<dbReference type="InterPro" id="IPR041430">
    <property type="entry name" value="ADD_ATRX"/>
</dbReference>
<dbReference type="PANTHER" id="PTHR46357">
    <property type="entry name" value="TRANSCRIPTIONAL REGULATOR ATRX"/>
    <property type="match status" value="1"/>
</dbReference>
<dbReference type="CDD" id="cd11726">
    <property type="entry name" value="ADDz_ATRX"/>
    <property type="match status" value="1"/>
</dbReference>
<keyword evidence="18" id="KW-0539">Nucleus</keyword>
<evidence type="ECO:0000256" key="3">
    <source>
        <dbReference type="ARBA" id="ARBA00007025"/>
    </source>
</evidence>
<proteinExistence type="inferred from homology"/>
<evidence type="ECO:0000256" key="2">
    <source>
        <dbReference type="ARBA" id="ARBA00004286"/>
    </source>
</evidence>
<dbReference type="PROSITE" id="PS51192">
    <property type="entry name" value="HELICASE_ATP_BIND_1"/>
    <property type="match status" value="1"/>
</dbReference>
<dbReference type="InterPro" id="IPR013083">
    <property type="entry name" value="Znf_RING/FYVE/PHD"/>
</dbReference>
<feature type="compositionally biased region" description="Basic and acidic residues" evidence="23">
    <location>
        <begin position="699"/>
        <end position="722"/>
    </location>
</feature>
<feature type="compositionally biased region" description="Polar residues" evidence="23">
    <location>
        <begin position="1183"/>
        <end position="1195"/>
    </location>
</feature>
<comment type="similarity">
    <text evidence="3">Belongs to the SNF2/RAD54 helicase family.</text>
</comment>
<evidence type="ECO:0000256" key="17">
    <source>
        <dbReference type="ARBA" id="ARBA00023204"/>
    </source>
</evidence>
<dbReference type="GO" id="GO:0003678">
    <property type="term" value="F:DNA helicase activity"/>
    <property type="evidence" value="ECO:0007669"/>
    <property type="project" value="UniProtKB-EC"/>
</dbReference>
<dbReference type="PANTHER" id="PTHR46357:SF1">
    <property type="entry name" value="TRANSCRIPTIONAL REGULATOR ATRX"/>
    <property type="match status" value="1"/>
</dbReference>
<dbReference type="GO" id="GO:0031297">
    <property type="term" value="P:replication fork processing"/>
    <property type="evidence" value="ECO:0007669"/>
    <property type="project" value="TreeGrafter"/>
</dbReference>
<comment type="subcellular location">
    <subcellularLocation>
        <location evidence="2">Chromosome</location>
    </subcellularLocation>
    <subcellularLocation>
        <location evidence="1">Nucleus</location>
    </subcellularLocation>
</comment>
<keyword evidence="13" id="KW-0347">Helicase</keyword>
<dbReference type="FunFam" id="3.40.50.10810:FF:000011">
    <property type="entry name" value="Transcriptional regulator ATRX homolog"/>
    <property type="match status" value="1"/>
</dbReference>
<dbReference type="Ensembl" id="ENSEAST00005029704.2">
    <property type="protein sequence ID" value="ENSEASP00005027356.2"/>
    <property type="gene ID" value="ENSEASG00005018552.2"/>
</dbReference>
<evidence type="ECO:0000313" key="26">
    <source>
        <dbReference type="Ensembl" id="ENSEASP00005027356.2"/>
    </source>
</evidence>
<keyword evidence="27" id="KW-1185">Reference proteome</keyword>
<feature type="compositionally biased region" description="Basic residues" evidence="23">
    <location>
        <begin position="1116"/>
        <end position="1129"/>
    </location>
</feature>
<feature type="region of interest" description="Disordered" evidence="23">
    <location>
        <begin position="276"/>
        <end position="303"/>
    </location>
</feature>
<keyword evidence="8" id="KW-0479">Metal-binding</keyword>
<feature type="compositionally biased region" description="Basic and acidic residues" evidence="23">
    <location>
        <begin position="1326"/>
        <end position="1335"/>
    </location>
</feature>
<keyword evidence="11" id="KW-0863">Zinc-finger</keyword>
<dbReference type="Pfam" id="PF00176">
    <property type="entry name" value="SNF2-rel_dom"/>
    <property type="match status" value="1"/>
</dbReference>
<evidence type="ECO:0000256" key="10">
    <source>
        <dbReference type="ARBA" id="ARBA00022763"/>
    </source>
</evidence>
<evidence type="ECO:0000256" key="18">
    <source>
        <dbReference type="ARBA" id="ARBA00023242"/>
    </source>
</evidence>
<feature type="compositionally biased region" description="Basic and acidic residues" evidence="23">
    <location>
        <begin position="964"/>
        <end position="975"/>
    </location>
</feature>
<dbReference type="InterPro" id="IPR014001">
    <property type="entry name" value="Helicase_ATP-bd"/>
</dbReference>
<evidence type="ECO:0000256" key="21">
    <source>
        <dbReference type="ARBA" id="ARBA00046653"/>
    </source>
</evidence>
<dbReference type="GO" id="GO:0140719">
    <property type="term" value="P:constitutive heterochromatin formation"/>
    <property type="evidence" value="ECO:0007669"/>
    <property type="project" value="UniProtKB-ARBA"/>
</dbReference>
<evidence type="ECO:0000313" key="27">
    <source>
        <dbReference type="Proteomes" id="UP000694387"/>
    </source>
</evidence>
<feature type="compositionally biased region" description="Basic and acidic residues" evidence="23">
    <location>
        <begin position="984"/>
        <end position="993"/>
    </location>
</feature>
<evidence type="ECO:0000256" key="5">
    <source>
        <dbReference type="ARBA" id="ARBA00016932"/>
    </source>
</evidence>
<feature type="compositionally biased region" description="Polar residues" evidence="23">
    <location>
        <begin position="40"/>
        <end position="57"/>
    </location>
</feature>
<evidence type="ECO:0000256" key="11">
    <source>
        <dbReference type="ARBA" id="ARBA00022771"/>
    </source>
</evidence>
<feature type="compositionally biased region" description="Basic and acidic residues" evidence="23">
    <location>
        <begin position="867"/>
        <end position="892"/>
    </location>
</feature>
<evidence type="ECO:0000256" key="15">
    <source>
        <dbReference type="ARBA" id="ARBA00022840"/>
    </source>
</evidence>
<feature type="domain" description="PHD-type" evidence="25">
    <location>
        <begin position="133"/>
        <end position="270"/>
    </location>
</feature>
<organism evidence="26 27">
    <name type="scientific">Equus asinus</name>
    <name type="common">Donkey</name>
    <name type="synonym">Equus africanus asinus</name>
    <dbReference type="NCBI Taxonomy" id="9793"/>
    <lineage>
        <taxon>Eukaryota</taxon>
        <taxon>Metazoa</taxon>
        <taxon>Chordata</taxon>
        <taxon>Craniata</taxon>
        <taxon>Vertebrata</taxon>
        <taxon>Euteleostomi</taxon>
        <taxon>Mammalia</taxon>
        <taxon>Eutheria</taxon>
        <taxon>Laurasiatheria</taxon>
        <taxon>Perissodactyla</taxon>
        <taxon>Equidae</taxon>
        <taxon>Equus</taxon>
    </lineage>
</organism>
<dbReference type="GO" id="GO:0006281">
    <property type="term" value="P:DNA repair"/>
    <property type="evidence" value="ECO:0007669"/>
    <property type="project" value="UniProtKB-KW"/>
</dbReference>
<evidence type="ECO:0000259" key="24">
    <source>
        <dbReference type="PROSITE" id="PS51192"/>
    </source>
</evidence>
<dbReference type="InterPro" id="IPR000330">
    <property type="entry name" value="SNF2_N"/>
</dbReference>
<feature type="compositionally biased region" description="Basic and acidic residues" evidence="23">
    <location>
        <begin position="1271"/>
        <end position="1286"/>
    </location>
</feature>
<dbReference type="CDD" id="cd18068">
    <property type="entry name" value="DEXHc_ATRX"/>
    <property type="match status" value="1"/>
</dbReference>
<keyword evidence="7" id="KW-0597">Phosphoprotein</keyword>
<dbReference type="SUPFAM" id="SSF52540">
    <property type="entry name" value="P-loop containing nucleoside triphosphate hydrolases"/>
    <property type="match status" value="1"/>
</dbReference>
<gene>
    <name evidence="26" type="primary">ATRX</name>
</gene>
<dbReference type="GeneTree" id="ENSGT00940000155902"/>
<dbReference type="SUPFAM" id="SSF57903">
    <property type="entry name" value="FYVE/PHD zinc finger"/>
    <property type="match status" value="1"/>
</dbReference>
<feature type="compositionally biased region" description="Basic and acidic residues" evidence="23">
    <location>
        <begin position="912"/>
        <end position="953"/>
    </location>
</feature>
<feature type="compositionally biased region" description="Polar residues" evidence="23">
    <location>
        <begin position="1883"/>
        <end position="1892"/>
    </location>
</feature>
<evidence type="ECO:0000256" key="4">
    <source>
        <dbReference type="ARBA" id="ARBA00012551"/>
    </source>
</evidence>
<dbReference type="EC" id="3.6.4.12" evidence="4"/>
<feature type="compositionally biased region" description="Polar residues" evidence="23">
    <location>
        <begin position="805"/>
        <end position="819"/>
    </location>
</feature>
<evidence type="ECO:0000256" key="1">
    <source>
        <dbReference type="ARBA" id="ARBA00004123"/>
    </source>
</evidence>
<evidence type="ECO:0000256" key="7">
    <source>
        <dbReference type="ARBA" id="ARBA00022553"/>
    </source>
</evidence>
<feature type="compositionally biased region" description="Polar residues" evidence="23">
    <location>
        <begin position="524"/>
        <end position="541"/>
    </location>
</feature>
<keyword evidence="6" id="KW-0158">Chromosome</keyword>
<accession>A0A8C4MHN7</accession>
<evidence type="ECO:0000256" key="23">
    <source>
        <dbReference type="SAM" id="MobiDB-lite"/>
    </source>
</evidence>
<dbReference type="InterPro" id="IPR052131">
    <property type="entry name" value="ATRX_domain-containing"/>
</dbReference>
<feature type="compositionally biased region" description="Acidic residues" evidence="23">
    <location>
        <begin position="1204"/>
        <end position="1215"/>
    </location>
</feature>
<keyword evidence="16" id="KW-0238">DNA-binding</keyword>
<feature type="compositionally biased region" description="Acidic residues" evidence="23">
    <location>
        <begin position="1363"/>
        <end position="1378"/>
    </location>
</feature>
<dbReference type="Pfam" id="PF17981">
    <property type="entry name" value="ADD_ATRX"/>
    <property type="match status" value="1"/>
</dbReference>
<reference evidence="26" key="2">
    <citation type="submission" date="2025-08" db="UniProtKB">
        <authorList>
            <consortium name="Ensembl"/>
        </authorList>
    </citation>
    <scope>IDENTIFICATION</scope>
</reference>
<feature type="compositionally biased region" description="Basic and acidic residues" evidence="23">
    <location>
        <begin position="400"/>
        <end position="476"/>
    </location>
</feature>
<dbReference type="FunFam" id="3.30.40.10:FF:000091">
    <property type="entry name" value="transcriptional regulator ATRX isoform X1"/>
    <property type="match status" value="1"/>
</dbReference>
<reference evidence="26 27" key="1">
    <citation type="journal article" date="2020" name="Nat. Commun.">
        <title>Donkey genomes provide new insights into domestication and selection for coat color.</title>
        <authorList>
            <person name="Wang"/>
            <person name="C."/>
            <person name="Li"/>
            <person name="H."/>
            <person name="Guo"/>
            <person name="Y."/>
            <person name="Huang"/>
            <person name="J."/>
            <person name="Sun"/>
            <person name="Y."/>
            <person name="Min"/>
            <person name="J."/>
            <person name="Wang"/>
            <person name="J."/>
            <person name="Fang"/>
            <person name="X."/>
            <person name="Zhao"/>
            <person name="Z."/>
            <person name="Wang"/>
            <person name="S."/>
            <person name="Zhang"/>
            <person name="Y."/>
            <person name="Liu"/>
            <person name="Q."/>
            <person name="Jiang"/>
            <person name="Q."/>
            <person name="Wang"/>
            <person name="X."/>
            <person name="Guo"/>
            <person name="Y."/>
            <person name="Yang"/>
            <person name="C."/>
            <person name="Wang"/>
            <person name="Y."/>
            <person name="Tian"/>
            <person name="F."/>
            <person name="Zhuang"/>
            <person name="G."/>
            <person name="Fan"/>
            <person name="Y."/>
            <person name="Gao"/>
            <person name="Q."/>
            <person name="Li"/>
            <person name="Y."/>
            <person name="Ju"/>
            <person name="Z."/>
            <person name="Li"/>
            <person name="J."/>
            <person name="Li"/>
            <person name="R."/>
            <person name="Hou"/>
            <person name="M."/>
            <person name="Yang"/>
            <person name="G."/>
            <person name="Liu"/>
            <person name="G."/>
            <person name="Liu"/>
            <person name="W."/>
            <person name="Guo"/>
            <person name="J."/>
            <person name="Pan"/>
            <person name="S."/>
            <person name="Fan"/>
            <person name="G."/>
            <person name="Zhang"/>
            <person name="W."/>
            <person name="Zhang"/>
            <person name="R."/>
            <person name="Yu"/>
            <person name="J."/>
            <person name="Zhang"/>
            <person name="X."/>
            <person name="Yin"/>
            <person name="Q."/>
            <person name="Ji"/>
            <person name="C."/>
            <person name="Jin"/>
            <person name="Y."/>
            <person name="Yue"/>
            <person name="G."/>
            <person name="Liu"/>
            <person name="M."/>
            <person name="Xu"/>
            <person name="J."/>
            <person name="Liu"/>
            <person name="S."/>
            <person name="Jordana"/>
            <person name="J."/>
            <person name="Noce"/>
            <person name="A."/>
            <person name="Amills"/>
            <person name="M."/>
            <person name="Wu"/>
            <person name="D.D."/>
            <person name="Li"/>
            <person name="S."/>
            <person name="Zhou"/>
            <person name="X. and Zhong"/>
            <person name="J."/>
        </authorList>
    </citation>
    <scope>NUCLEOTIDE SEQUENCE [LARGE SCALE GENOMIC DNA]</scope>
</reference>
<dbReference type="FunFam" id="1.20.120.850:FF:000001">
    <property type="entry name" value="transcriptional regulator ATRX isoform X1"/>
    <property type="match status" value="1"/>
</dbReference>
<dbReference type="InterPro" id="IPR025766">
    <property type="entry name" value="ADD"/>
</dbReference>
<feature type="domain" description="Helicase ATP-binding" evidence="24">
    <location>
        <begin position="1491"/>
        <end position="1678"/>
    </location>
</feature>
<dbReference type="Gene3D" id="3.30.40.10">
    <property type="entry name" value="Zinc/RING finger domain, C3HC4 (zinc finger)"/>
    <property type="match status" value="1"/>
</dbReference>
<evidence type="ECO:0000256" key="9">
    <source>
        <dbReference type="ARBA" id="ARBA00022741"/>
    </source>
</evidence>
<name>A0A8C4MHN7_EQUAS</name>
<sequence>MTAEPMSESKLSTLVQKLHDFLAHSSEESEETSSPPRLVMNQSTDKVSGSGNNSDMMENSKEEYVESDDEKPLDETVNEDASNENSENDITMQSLPKGTVIVQPEPVLNEDKDDFKGPEFRSRSKMKTENLKKRGEDGLHGIVSCTACGQQVNHFQKDSIYRHPSLQVLICKNCFKYYMSDDISRDSDGMDEQCRWCAEGGNLICCDFCHNAFCKKCILRNLGRKELSTIMDENNQWYCYICHPEPLLDLVTACNSVFENLEQLLQQNKKKIKVDNEKSSKVYDHTPRFSPKKNSSSCNGEEKKLDDSCSGSVTYSYSALIVPKEMIKKAKKLIETTANMNSSYVKFLKQATDNSEINSATKLRQLKAFKSVLADIKKAHLALEEDLNSEIRALDAVNKEKNTKEHKVIDGKSETKIRKGEKPFAMEKKDISKSEAKLSRKQVDSEHMDQSVPVEEQRADKSTSDEHKKSDKKAEPQYEPTNTSEDLDMDIVSVPSSVPEDIFENLETAMEVQSSADYLGDGNSGTEQELESSSVKLNITSKDNRGGADCQEVLQDKDGYKSSGLSSKPENCGLGQEKNDEHLVESEVPLLSEESDLRRSPRVKTTPLRRQTETNPATSNSDEESNETVKEKQKLAVQMRKKDKRNSSDSALDNPKPNKLPKSKQSEIMDQNSDSDEMLAILKEVSRMSHSSSSDTDINETHTSHEKTLYDLKTQSGKDDKGKRKRKSSTSGSDFDIKKGKSAKRSMISKKKRENHSESSNYDSELEKEIKSMSKIGAARTTKKRVPNNEDYDSSEDEKCRNKGMDNQGQKSLKTAQEGSSDDAERKQERENFSSAEGTVDKDKAVMELRDPFSKQQQPEPGVSSDGADKPPSGKEESFNSPDDKKVAETKEKNKHLKTKTYKKVQGGLSDVAEKFPKKDQSDESSEDDKKQSKKGTGEKEKKTIDLKKKVIKMEQQCESSSDGTEKLPEGEKICHFPKGIKQNKNDTADGEKKSKKIKDRTSRKKDALSYNAGKLSGKRDSHDSSEDKRSKKGASGREKKRCNLPEKISRKRQDCSSSDTEKYSVKEDGCDSSDKRLKRIELKERRNFNSKRNTKEVQSGSSSSDAEESSEDNKKLKKQRTSAKKKTGNVKEKMRNSLRASTKRKQADVSSSSSSDIGEDDQNSVGEGSSDEQKIKPVTENLVLSSHTGFCQSSEEIKANLSSDEDGSSDDEPEEGKKRTGKHNEENPGDEEAKNEVNSESDSDSEESKKPRYRHRLLRHKLTVSDGESGEEKKVKPKEHKEAKGRNRRKVSSEDSEDSDFQESGVSEEVSESEDEQRPRTRSAKKAELEENQRSYKQKKKRRRIKVQEDSSSENKSHSEEEDKEDDEEEEEEDENDDSKSPGKGRKKIRKILKDDKLRTETQNALKEEEERRKRIAEREREREKLREVIEIEDASPTKCPITTKLVLDEDEETKEPLVQVHRNMVIKLKPHQVDGVQFMWDCCCESVKKTKKSPGSGCILAHCMGLGKTLQVVSFLHTVLLCDKLDFSTALVVCPLNTALNWMNEFEKWQEGLKDDEKLEVSELATVKRPQERSYMLQRWQEDGGVMIIGYEMYRNLAQGRNVKSRKLKEIFNKALVDPGPDFVVCDEGHILKNEASAVSKAMNSIRSRRRIILTGTPLQNNLIEYHCMVNFIKENLLGSIKEFRNRFINPIQNGQCADSTMVDVRVMKKRAHILYEMLAGCVQRKDYTALTKFLPPKHEYVLAVRMTPIQCKLYQYYLDHLTGVGNSSEGGRGKAGAKLFQDFQMLSRIWTHPWCLQLDYISKENKGYFDEDSMDEFIASDSDETSMSLSSDDYTKKKKTKGKRGKKDSSSSGSGSDNDVEVIKVWNSRSRGGGEGNVDETGNNPSEYLSSIGKHLG</sequence>
<feature type="compositionally biased region" description="Basic and acidic residues" evidence="23">
    <location>
        <begin position="823"/>
        <end position="832"/>
    </location>
</feature>
<dbReference type="GO" id="GO:0016787">
    <property type="term" value="F:hydrolase activity"/>
    <property type="evidence" value="ECO:0007669"/>
    <property type="project" value="UniProtKB-KW"/>
</dbReference>
<feature type="compositionally biased region" description="Basic and acidic residues" evidence="23">
    <location>
        <begin position="1347"/>
        <end position="1362"/>
    </location>
</feature>
<feature type="compositionally biased region" description="Basic residues" evidence="23">
    <location>
        <begin position="893"/>
        <end position="903"/>
    </location>
</feature>
<reference evidence="26" key="3">
    <citation type="submission" date="2025-09" db="UniProtKB">
        <authorList>
            <consortium name="Ensembl"/>
        </authorList>
    </citation>
    <scope>IDENTIFICATION</scope>
</reference>
<keyword evidence="12" id="KW-0378">Hydrolase</keyword>
<keyword evidence="15" id="KW-0067">ATP-binding</keyword>
<dbReference type="InterPro" id="IPR027417">
    <property type="entry name" value="P-loop_NTPase"/>
</dbReference>
<feature type="compositionally biased region" description="Basic and acidic residues" evidence="23">
    <location>
        <begin position="276"/>
        <end position="287"/>
    </location>
</feature>
<evidence type="ECO:0000256" key="20">
    <source>
        <dbReference type="ARBA" id="ARBA00043074"/>
    </source>
</evidence>
<feature type="compositionally biased region" description="Basic residues" evidence="23">
    <location>
        <begin position="1337"/>
        <end position="1346"/>
    </location>
</feature>
<feature type="compositionally biased region" description="Basic residues" evidence="23">
    <location>
        <begin position="1839"/>
        <end position="1849"/>
    </location>
</feature>
<dbReference type="PROSITE" id="PS51533">
    <property type="entry name" value="ADD"/>
    <property type="match status" value="1"/>
</dbReference>
<comment type="catalytic activity">
    <reaction evidence="22">
        <text>ATP + H2O = ADP + phosphate + H(+)</text>
        <dbReference type="Rhea" id="RHEA:13065"/>
        <dbReference type="ChEBI" id="CHEBI:15377"/>
        <dbReference type="ChEBI" id="CHEBI:15378"/>
        <dbReference type="ChEBI" id="CHEBI:30616"/>
        <dbReference type="ChEBI" id="CHEBI:43474"/>
        <dbReference type="ChEBI" id="CHEBI:456216"/>
        <dbReference type="EC" id="3.6.4.12"/>
    </reaction>
</comment>
<keyword evidence="14" id="KW-0862">Zinc</keyword>
<keyword evidence="10" id="KW-0227">DNA damage</keyword>
<keyword evidence="9" id="KW-0547">Nucleotide-binding</keyword>
<feature type="region of interest" description="Disordered" evidence="23">
    <location>
        <begin position="400"/>
        <end position="1392"/>
    </location>
</feature>
<dbReference type="Proteomes" id="UP000694387">
    <property type="component" value="Chromosome X"/>
</dbReference>
<dbReference type="InterPro" id="IPR038718">
    <property type="entry name" value="SNF2-like_sf"/>
</dbReference>
<feature type="compositionally biased region" description="Basic and acidic residues" evidence="23">
    <location>
        <begin position="1216"/>
        <end position="1238"/>
    </location>
</feature>
<dbReference type="GO" id="GO:0031490">
    <property type="term" value="F:chromatin DNA binding"/>
    <property type="evidence" value="ECO:0007669"/>
    <property type="project" value="TreeGrafter"/>
</dbReference>
<dbReference type="GO" id="GO:0005721">
    <property type="term" value="C:pericentric heterochromatin"/>
    <property type="evidence" value="ECO:0007669"/>
    <property type="project" value="TreeGrafter"/>
</dbReference>
<feature type="compositionally biased region" description="Basic residues" evidence="23">
    <location>
        <begin position="1252"/>
        <end position="1263"/>
    </location>
</feature>
<evidence type="ECO:0000256" key="6">
    <source>
        <dbReference type="ARBA" id="ARBA00022454"/>
    </source>
</evidence>
<feature type="compositionally biased region" description="Basic residues" evidence="23">
    <location>
        <begin position="740"/>
        <end position="754"/>
    </location>
</feature>
<dbReference type="SMART" id="SM00487">
    <property type="entry name" value="DEXDc"/>
    <property type="match status" value="1"/>
</dbReference>
<comment type="subunit">
    <text evidence="21">Interacts with DAXX to form the chromatin remodeling complex ATRX:DAXX. Probably binds EZH2. Binds annexin V in a calcium and phosphatidylcholine/phosphatidylserine-dependent manner. Interacts directly with CBX5 via the PxVxL motif. Interacts with RAD50, MRE11 and NBN; indicative for an association with the MRN complex. Interacts with histone MACROH2A1. Interacts with histone H3 peptides methylated at 'Lys-10' with preferences H3K9me3 &gt; H3K9me2 &gt; H3K9me1. Interacts with histone H3 peptides unmethylated at 'Lys-5' (H3K4me0). Interacts with MECP2, SMC1 and SMC3. Interacts with SETDB1, TRIM28 and ZNF274.</text>
</comment>
<evidence type="ECO:0000256" key="14">
    <source>
        <dbReference type="ARBA" id="ARBA00022833"/>
    </source>
</evidence>
<dbReference type="Gene3D" id="3.40.50.10810">
    <property type="entry name" value="Tandem AAA-ATPase domain"/>
    <property type="match status" value="1"/>
</dbReference>
<dbReference type="InterPro" id="IPR011011">
    <property type="entry name" value="Znf_FYVE_PHD"/>
</dbReference>
<evidence type="ECO:0000256" key="19">
    <source>
        <dbReference type="ARBA" id="ARBA00031106"/>
    </source>
</evidence>
<feature type="compositionally biased region" description="Basic and acidic residues" evidence="23">
    <location>
        <begin position="1018"/>
        <end position="1088"/>
    </location>
</feature>
<dbReference type="GO" id="GO:0005634">
    <property type="term" value="C:nucleus"/>
    <property type="evidence" value="ECO:0007669"/>
    <property type="project" value="UniProtKB-SubCell"/>
</dbReference>
<keyword evidence="17" id="KW-0234">DNA repair</keyword>
<feature type="compositionally biased region" description="Basic and acidic residues" evidence="23">
    <location>
        <begin position="839"/>
        <end position="853"/>
    </location>
</feature>
<dbReference type="GO" id="GO:0008270">
    <property type="term" value="F:zinc ion binding"/>
    <property type="evidence" value="ECO:0007669"/>
    <property type="project" value="UniProtKB-KW"/>
</dbReference>
<feature type="region of interest" description="Disordered" evidence="23">
    <location>
        <begin position="1823"/>
        <end position="1900"/>
    </location>
</feature>
<evidence type="ECO:0000259" key="25">
    <source>
        <dbReference type="PROSITE" id="PS51533"/>
    </source>
</evidence>
<feature type="region of interest" description="Disordered" evidence="23">
    <location>
        <begin position="21"/>
        <end position="99"/>
    </location>
</feature>
<feature type="compositionally biased region" description="Basic residues" evidence="23">
    <location>
        <begin position="994"/>
        <end position="1004"/>
    </location>
</feature>
<evidence type="ECO:0000256" key="16">
    <source>
        <dbReference type="ARBA" id="ARBA00023125"/>
    </source>
</evidence>
<evidence type="ECO:0000256" key="12">
    <source>
        <dbReference type="ARBA" id="ARBA00022801"/>
    </source>
</evidence>
<protein>
    <recommendedName>
        <fullName evidence="5">Transcriptional regulator ATRX</fullName>
        <ecNumber evidence="4">3.6.4.12</ecNumber>
    </recommendedName>
    <alternativeName>
        <fullName evidence="19">ATP-dependent helicase ATRX</fullName>
    </alternativeName>
    <alternativeName>
        <fullName evidence="20">X-linked nuclear protein</fullName>
    </alternativeName>
</protein>
<evidence type="ECO:0000256" key="22">
    <source>
        <dbReference type="ARBA" id="ARBA00047995"/>
    </source>
</evidence>
<evidence type="ECO:0000256" key="13">
    <source>
        <dbReference type="ARBA" id="ARBA00022806"/>
    </source>
</evidence>
<evidence type="ECO:0000256" key="8">
    <source>
        <dbReference type="ARBA" id="ARBA00022723"/>
    </source>
</evidence>
<feature type="compositionally biased region" description="Acidic residues" evidence="23">
    <location>
        <begin position="65"/>
        <end position="82"/>
    </location>
</feature>
<dbReference type="GO" id="GO:0005524">
    <property type="term" value="F:ATP binding"/>
    <property type="evidence" value="ECO:0007669"/>
    <property type="project" value="UniProtKB-KW"/>
</dbReference>